<name>A0ABD3NSA4_9STRA</name>
<evidence type="ECO:0000256" key="3">
    <source>
        <dbReference type="SAM" id="SignalP"/>
    </source>
</evidence>
<dbReference type="PANTHER" id="PTHR35580">
    <property type="entry name" value="CELL SURFACE GLYCOPROTEIN (S-LAYER PROTEIN)-LIKE PROTEIN"/>
    <property type="match status" value="1"/>
</dbReference>
<evidence type="ECO:0000313" key="5">
    <source>
        <dbReference type="Proteomes" id="UP001530400"/>
    </source>
</evidence>
<keyword evidence="5" id="KW-1185">Reference proteome</keyword>
<reference evidence="4 5" key="1">
    <citation type="submission" date="2024-10" db="EMBL/GenBank/DDBJ databases">
        <title>Updated reference genomes for cyclostephanoid diatoms.</title>
        <authorList>
            <person name="Roberts W.R."/>
            <person name="Alverson A.J."/>
        </authorList>
    </citation>
    <scope>NUCLEOTIDE SEQUENCE [LARGE SCALE GENOMIC DNA]</scope>
    <source>
        <strain evidence="4 5">AJA010-31</strain>
    </source>
</reference>
<keyword evidence="2" id="KW-0472">Membrane</keyword>
<feature type="region of interest" description="Disordered" evidence="1">
    <location>
        <begin position="461"/>
        <end position="489"/>
    </location>
</feature>
<keyword evidence="2" id="KW-0812">Transmembrane</keyword>
<comment type="caution">
    <text evidence="4">The sequence shown here is derived from an EMBL/GenBank/DDBJ whole genome shotgun (WGS) entry which is preliminary data.</text>
</comment>
<sequence length="935" mass="100797">MAMAATSLLLLLTILPTTTAQFIPYGFQSGHFTNPTDTSNADAESINDDSFAGGMHYDVQRNLLYFTGITYGRYFDGSEGGSGDGGGNSSPHLANSDCILGVLKLPREEGPNLRADPTWLIHNGESGVGGAKLIYARRCSHFLLLEHSQNRLGTPQNSEACSHIHMISQVEDSLIDQSADKLKLALLGHVNPTPLSDADLNGRALEAVQEFQLDYDSFANDTDTRVLYDKNKGGFFSSLSKSDPITEQGHAYGFVADIDIELKLNDGEYSSANTALLGGFVLESSPLVYPVAMTQSRRDPDQIYVVSMHADEESGGSQGVLNPEYSATIQMESDATLRMRPDLTLGGAGGNGADLVGGVPKYGDGFYVKVQQLSITPYEKLMNVEPTALEKIKATMTSGWGFGFKLNDAKDVRPSCVEFIKGKTPDDDLLLLAGTTRKEGKNGYTELDGFVTKLIPPAPSPIPDYTSGTTNSIETEAKNPTKRIDSTTGRDETVTAICLPPPDPNTGVITHAFVVGSIANSESAPNPSGKDPSLAYILMMKLQDMSTIWKQRIPSIHPNGIGGDVLGEGCAVSPDGKMVYIAGTIDGGSALNTGFKNNLSVPSDSSSATVKPVGGVSDVFVVAYDVVFGNINWAKQFGTVHDDKLARGGGITADNEGNVIIMGSTRGPLQRYRATEPNRNLQAERLASDIFVMSLSAENGDFINAPYSSEDSSKGASFIAANAHGISPGGIAGIVVTSVFFLCSVIILICRRGRHKKKSSGVAERMWDRSYEDDFSFDQTRGGYKDSLRIVRGGLQHDDWDDGADRISKSASWMKNNPYSKRKSDENSTFLRSLRDEANLTMNKMFKEPKGNATDPRLDDGASIKSLLTHYREVRKGKLVDEDNRKAAADTGSNEPKKTDFRSNPPPPPPRRDDLSRRSSISGESADGLAEFTIV</sequence>
<organism evidence="4 5">
    <name type="scientific">Cyclotella atomus</name>
    <dbReference type="NCBI Taxonomy" id="382360"/>
    <lineage>
        <taxon>Eukaryota</taxon>
        <taxon>Sar</taxon>
        <taxon>Stramenopiles</taxon>
        <taxon>Ochrophyta</taxon>
        <taxon>Bacillariophyta</taxon>
        <taxon>Coscinodiscophyceae</taxon>
        <taxon>Thalassiosirophycidae</taxon>
        <taxon>Stephanodiscales</taxon>
        <taxon>Stephanodiscaceae</taxon>
        <taxon>Cyclotella</taxon>
    </lineage>
</organism>
<dbReference type="EMBL" id="JALLPJ020000967">
    <property type="protein sequence ID" value="KAL3778839.1"/>
    <property type="molecule type" value="Genomic_DNA"/>
</dbReference>
<dbReference type="PANTHER" id="PTHR35580:SF1">
    <property type="entry name" value="PHYTASE-LIKE DOMAIN-CONTAINING PROTEIN"/>
    <property type="match status" value="1"/>
</dbReference>
<feature type="compositionally biased region" description="Basic and acidic residues" evidence="1">
    <location>
        <begin position="878"/>
        <end position="888"/>
    </location>
</feature>
<accession>A0ABD3NSA4</accession>
<keyword evidence="3" id="KW-0732">Signal</keyword>
<proteinExistence type="predicted"/>
<keyword evidence="2" id="KW-1133">Transmembrane helix</keyword>
<dbReference type="Proteomes" id="UP001530400">
    <property type="component" value="Unassembled WGS sequence"/>
</dbReference>
<feature type="compositionally biased region" description="Basic and acidic residues" evidence="1">
    <location>
        <begin position="475"/>
        <end position="489"/>
    </location>
</feature>
<dbReference type="AlphaFoldDB" id="A0ABD3NSA4"/>
<feature type="signal peptide" evidence="3">
    <location>
        <begin position="1"/>
        <end position="20"/>
    </location>
</feature>
<feature type="chain" id="PRO_5044845434" evidence="3">
    <location>
        <begin position="21"/>
        <end position="935"/>
    </location>
</feature>
<evidence type="ECO:0000256" key="2">
    <source>
        <dbReference type="SAM" id="Phobius"/>
    </source>
</evidence>
<evidence type="ECO:0000256" key="1">
    <source>
        <dbReference type="SAM" id="MobiDB-lite"/>
    </source>
</evidence>
<protein>
    <submittedName>
        <fullName evidence="4">Uncharacterized protein</fullName>
    </submittedName>
</protein>
<dbReference type="InterPro" id="IPR052918">
    <property type="entry name" value="Motility_Chemotaxis_Reg"/>
</dbReference>
<evidence type="ECO:0000313" key="4">
    <source>
        <dbReference type="EMBL" id="KAL3778839.1"/>
    </source>
</evidence>
<feature type="region of interest" description="Disordered" evidence="1">
    <location>
        <begin position="878"/>
        <end position="935"/>
    </location>
</feature>
<gene>
    <name evidence="4" type="ORF">ACHAWO_009695</name>
</gene>
<feature type="transmembrane region" description="Helical" evidence="2">
    <location>
        <begin position="730"/>
        <end position="750"/>
    </location>
</feature>